<dbReference type="PANTHER" id="PTHR35397:SF1">
    <property type="entry name" value="ARMADILLO-LIKE HELICAL DOMAIN-CONTAINING PROTEIN"/>
    <property type="match status" value="1"/>
</dbReference>
<keyword evidence="2" id="KW-1185">Reference proteome</keyword>
<organism evidence="1 2">
    <name type="scientific">Paramecium sonneborni</name>
    <dbReference type="NCBI Taxonomy" id="65129"/>
    <lineage>
        <taxon>Eukaryota</taxon>
        <taxon>Sar</taxon>
        <taxon>Alveolata</taxon>
        <taxon>Ciliophora</taxon>
        <taxon>Intramacronucleata</taxon>
        <taxon>Oligohymenophorea</taxon>
        <taxon>Peniculida</taxon>
        <taxon>Parameciidae</taxon>
        <taxon>Paramecium</taxon>
    </lineage>
</organism>
<dbReference type="AlphaFoldDB" id="A0A8S1R1Y7"/>
<proteinExistence type="predicted"/>
<sequence length="173" mass="20980">MKYLRFLSKVEQAKINEAQRDYQLDYQSYYQKLVAKKLKLEQEQKQKQCAEPKMETLKLERIQSEHEEQIQKQNQLKPVIVPRTVMHKKLSCKIVIMYIQVKHDIEITEKQQQYVLLSIREFEEQLKNYNNWRQSNIKKVMGKYNDEDKHTIHLTFEVPKIDILKRIDEKEGA</sequence>
<dbReference type="PANTHER" id="PTHR35397">
    <property type="entry name" value="C2 DOMAIN-CONTAINING PROTEIN-RELATED"/>
    <property type="match status" value="1"/>
</dbReference>
<evidence type="ECO:0000313" key="1">
    <source>
        <dbReference type="EMBL" id="CAD8122111.1"/>
    </source>
</evidence>
<evidence type="ECO:0000313" key="2">
    <source>
        <dbReference type="Proteomes" id="UP000692954"/>
    </source>
</evidence>
<reference evidence="1" key="1">
    <citation type="submission" date="2021-01" db="EMBL/GenBank/DDBJ databases">
        <authorList>
            <consortium name="Genoscope - CEA"/>
            <person name="William W."/>
        </authorList>
    </citation>
    <scope>NUCLEOTIDE SEQUENCE</scope>
</reference>
<accession>A0A8S1R1Y7</accession>
<protein>
    <submittedName>
        <fullName evidence="1">Uncharacterized protein</fullName>
    </submittedName>
</protein>
<dbReference type="Proteomes" id="UP000692954">
    <property type="component" value="Unassembled WGS sequence"/>
</dbReference>
<dbReference type="EMBL" id="CAJJDN010000136">
    <property type="protein sequence ID" value="CAD8122111.1"/>
    <property type="molecule type" value="Genomic_DNA"/>
</dbReference>
<name>A0A8S1R1Y7_9CILI</name>
<comment type="caution">
    <text evidence="1">The sequence shown here is derived from an EMBL/GenBank/DDBJ whole genome shotgun (WGS) entry which is preliminary data.</text>
</comment>
<gene>
    <name evidence="1" type="ORF">PSON_ATCC_30995.1.T1360100</name>
</gene>